<dbReference type="KEGG" id="acan:ACA1_099240"/>
<proteinExistence type="predicted"/>
<keyword evidence="2" id="KW-1185">Reference proteome</keyword>
<sequence>MLSIYAPPTFDEATRTLGIWLTFHKPPSRTVPATLRQKGDRNYREQTARIGEWNCTFRRRAAKAAPLQLSAPYEGKVTVTLATPCGWVCFENEMLFMLDRQNGASIRSCEASFLFFDTQACVKGGSLRVVSPIVERPQRVQVMLLCDSQPQLQQISFVYTYLAL</sequence>
<evidence type="ECO:0000313" key="1">
    <source>
        <dbReference type="EMBL" id="ELR20526.1"/>
    </source>
</evidence>
<reference evidence="1 2" key="1">
    <citation type="journal article" date="2013" name="Genome Biol.">
        <title>Genome of Acanthamoeba castellanii highlights extensive lateral gene transfer and early evolution of tyrosine kinase signaling.</title>
        <authorList>
            <person name="Clarke M."/>
            <person name="Lohan A.J."/>
            <person name="Liu B."/>
            <person name="Lagkouvardos I."/>
            <person name="Roy S."/>
            <person name="Zafar N."/>
            <person name="Bertelli C."/>
            <person name="Schilde C."/>
            <person name="Kianianmomeni A."/>
            <person name="Burglin T.R."/>
            <person name="Frech C."/>
            <person name="Turcotte B."/>
            <person name="Kopec K.O."/>
            <person name="Synnott J.M."/>
            <person name="Choo C."/>
            <person name="Paponov I."/>
            <person name="Finkler A."/>
            <person name="Soon Heng Tan C."/>
            <person name="Hutchins A.P."/>
            <person name="Weinmeier T."/>
            <person name="Rattei T."/>
            <person name="Chu J.S."/>
            <person name="Gimenez G."/>
            <person name="Irimia M."/>
            <person name="Rigden D.J."/>
            <person name="Fitzpatrick D.A."/>
            <person name="Lorenzo-Morales J."/>
            <person name="Bateman A."/>
            <person name="Chiu C.H."/>
            <person name="Tang P."/>
            <person name="Hegemann P."/>
            <person name="Fromm H."/>
            <person name="Raoult D."/>
            <person name="Greub G."/>
            <person name="Miranda-Saavedra D."/>
            <person name="Chen N."/>
            <person name="Nash P."/>
            <person name="Ginger M.L."/>
            <person name="Horn M."/>
            <person name="Schaap P."/>
            <person name="Caler L."/>
            <person name="Loftus B."/>
        </authorList>
    </citation>
    <scope>NUCLEOTIDE SEQUENCE [LARGE SCALE GENOMIC DNA]</scope>
    <source>
        <strain evidence="1 2">Neff</strain>
    </source>
</reference>
<gene>
    <name evidence="1" type="ORF">ACA1_099240</name>
</gene>
<dbReference type="Proteomes" id="UP000011083">
    <property type="component" value="Unassembled WGS sequence"/>
</dbReference>
<name>L8H7S7_ACACF</name>
<dbReference type="EMBL" id="KB007910">
    <property type="protein sequence ID" value="ELR20526.1"/>
    <property type="molecule type" value="Genomic_DNA"/>
</dbReference>
<dbReference type="RefSeq" id="XP_004343657.1">
    <property type="nucleotide sequence ID" value="XM_004343607.1"/>
</dbReference>
<protein>
    <submittedName>
        <fullName evidence="1">Uncharacterized protein</fullName>
    </submittedName>
</protein>
<dbReference type="VEuPathDB" id="AmoebaDB:ACA1_099240"/>
<accession>L8H7S7</accession>
<organism evidence="1 2">
    <name type="scientific">Acanthamoeba castellanii (strain ATCC 30010 / Neff)</name>
    <dbReference type="NCBI Taxonomy" id="1257118"/>
    <lineage>
        <taxon>Eukaryota</taxon>
        <taxon>Amoebozoa</taxon>
        <taxon>Discosea</taxon>
        <taxon>Longamoebia</taxon>
        <taxon>Centramoebida</taxon>
        <taxon>Acanthamoebidae</taxon>
        <taxon>Acanthamoeba</taxon>
    </lineage>
</organism>
<dbReference type="AlphaFoldDB" id="L8H7S7"/>
<dbReference type="GeneID" id="14921388"/>
<evidence type="ECO:0000313" key="2">
    <source>
        <dbReference type="Proteomes" id="UP000011083"/>
    </source>
</evidence>